<dbReference type="Proteomes" id="UP000321938">
    <property type="component" value="Unassembled WGS sequence"/>
</dbReference>
<dbReference type="EMBL" id="VOSB01000004">
    <property type="protein sequence ID" value="TXE19297.1"/>
    <property type="molecule type" value="Genomic_DNA"/>
</dbReference>
<gene>
    <name evidence="7" type="ORF">ES692_03160</name>
</gene>
<organism evidence="7 8">
    <name type="scientific">Psychroserpens burtonensis</name>
    <dbReference type="NCBI Taxonomy" id="49278"/>
    <lineage>
        <taxon>Bacteria</taxon>
        <taxon>Pseudomonadati</taxon>
        <taxon>Bacteroidota</taxon>
        <taxon>Flavobacteriia</taxon>
        <taxon>Flavobacteriales</taxon>
        <taxon>Flavobacteriaceae</taxon>
        <taxon>Psychroserpens</taxon>
    </lineage>
</organism>
<keyword evidence="2" id="KW-0812">Transmembrane</keyword>
<evidence type="ECO:0000256" key="5">
    <source>
        <dbReference type="ARBA" id="ARBA00023237"/>
    </source>
</evidence>
<dbReference type="AlphaFoldDB" id="A0A5C7BC84"/>
<dbReference type="GO" id="GO:0019867">
    <property type="term" value="C:outer membrane"/>
    <property type="evidence" value="ECO:0007669"/>
    <property type="project" value="InterPro"/>
</dbReference>
<evidence type="ECO:0000313" key="7">
    <source>
        <dbReference type="EMBL" id="TXE19297.1"/>
    </source>
</evidence>
<keyword evidence="4" id="KW-0472">Membrane</keyword>
<dbReference type="InterPro" id="IPR039910">
    <property type="entry name" value="D15-like"/>
</dbReference>
<dbReference type="STRING" id="1123037.GCA_000425305_01494"/>
<dbReference type="Gene3D" id="2.40.160.50">
    <property type="entry name" value="membrane protein fhac: a member of the omp85/tpsb transporter family"/>
    <property type="match status" value="1"/>
</dbReference>
<evidence type="ECO:0000256" key="4">
    <source>
        <dbReference type="ARBA" id="ARBA00023136"/>
    </source>
</evidence>
<evidence type="ECO:0000313" key="8">
    <source>
        <dbReference type="Proteomes" id="UP000321938"/>
    </source>
</evidence>
<comment type="subcellular location">
    <subcellularLocation>
        <location evidence="1">Membrane</location>
    </subcellularLocation>
</comment>
<dbReference type="Pfam" id="PF01103">
    <property type="entry name" value="Omp85"/>
    <property type="match status" value="1"/>
</dbReference>
<name>A0A5C7BC84_9FLAO</name>
<keyword evidence="5" id="KW-0998">Cell outer membrane</keyword>
<dbReference type="InterPro" id="IPR000184">
    <property type="entry name" value="Bac_surfAg_D15"/>
</dbReference>
<dbReference type="OrthoDB" id="9814535at2"/>
<dbReference type="PANTHER" id="PTHR12815:SF47">
    <property type="entry name" value="TRANSLOCATION AND ASSEMBLY MODULE SUBUNIT TAMA"/>
    <property type="match status" value="1"/>
</dbReference>
<sequence>MNKIIKHIIYLFFFGTLLHSCSIRKHIPEGERLYTGAKIEIKADSSIQNINQLKTTLETVLRPEPNSKFLGMHLGLYYYYKTQKENPGFINRWLYKQIGQKPVYESDVKTFEITDILRNRLENNGFFYSTVSSSFEEKELEAFATYTLKVTPAYKMANFKLDSMASPLYEDVNVFKANSPLTKETRFDLSILKLERQRIDSELKKKGYYNMNSDFFIFEADTNQYRNKRFDLFLKLKAQVPKKATVPYQIQRVNVYPNYDLQDSITVKEERFNSKSYHQDSLFFKSKHLDKFITIEEGDYYSPQISKNTSRRLSAIGAYKYVNIQYKEIDSLLTDSLGALEANIFLSPLTKRAFRAELQAVTKSNNFAGPNLAFTYSNRNLFKGGETLNLSTNIGYETQFASGENAGLSSLEYGLKGQVIFPRVISPFNINDAFFKYSIPKTKTSLGVSYLQRSKLYTLLTGSALFGYAWNANRFITYDINPISVNYTSLNRTSDEFETILNDNPFLRRSFEQQFISGLTFSFTYNEMVDGNDPNQFFINTTFDVAGNSISLLGKENTTGAPKTFLGLEYAQYAKADVDARFHFNFGKDKQQTIATRLFAGYGLAYGNSEVIPFVKQYFSGGPYSVRAFRIRSLGPGTYDEGTDANSDGTFFDQTGNIRLEANVEYRFPIYSFFKGALFVDAGNVWNSKANPAFNGNDTFTSNFINELGMGTGLGLRVDVQGFVIRFDLAAPFHDPSLEEGQRFDFQFDKPVLNFAIGYSF</sequence>
<reference evidence="7 8" key="1">
    <citation type="submission" date="2019-08" db="EMBL/GenBank/DDBJ databases">
        <title>Genome of Psychroserpens burtonensis ACAM 167.</title>
        <authorList>
            <person name="Bowman J.P."/>
        </authorList>
    </citation>
    <scope>NUCLEOTIDE SEQUENCE [LARGE SCALE GENOMIC DNA]</scope>
    <source>
        <strain evidence="7 8">ACAM 167</strain>
    </source>
</reference>
<keyword evidence="8" id="KW-1185">Reference proteome</keyword>
<proteinExistence type="predicted"/>
<keyword evidence="3" id="KW-0732">Signal</keyword>
<evidence type="ECO:0000256" key="3">
    <source>
        <dbReference type="ARBA" id="ARBA00022729"/>
    </source>
</evidence>
<comment type="caution">
    <text evidence="7">The sequence shown here is derived from an EMBL/GenBank/DDBJ whole genome shotgun (WGS) entry which is preliminary data.</text>
</comment>
<evidence type="ECO:0000259" key="6">
    <source>
        <dbReference type="Pfam" id="PF01103"/>
    </source>
</evidence>
<dbReference type="RefSeq" id="WP_147231127.1">
    <property type="nucleotide sequence ID" value="NZ_VOSB01000004.1"/>
</dbReference>
<evidence type="ECO:0000256" key="1">
    <source>
        <dbReference type="ARBA" id="ARBA00004370"/>
    </source>
</evidence>
<dbReference type="PANTHER" id="PTHR12815">
    <property type="entry name" value="SORTING AND ASSEMBLY MACHINERY SAMM50 PROTEIN FAMILY MEMBER"/>
    <property type="match status" value="1"/>
</dbReference>
<protein>
    <submittedName>
        <fullName evidence="7">BamA/TamA family outer membrane protein</fullName>
    </submittedName>
</protein>
<feature type="domain" description="Bacterial surface antigen (D15)" evidence="6">
    <location>
        <begin position="380"/>
        <end position="747"/>
    </location>
</feature>
<accession>A0A5C7BC84</accession>
<evidence type="ECO:0000256" key="2">
    <source>
        <dbReference type="ARBA" id="ARBA00022692"/>
    </source>
</evidence>